<keyword evidence="19" id="KW-1185">Reference proteome</keyword>
<dbReference type="Gene3D" id="1.20.120.980">
    <property type="entry name" value="Serine carboxypeptidase S28, SKS domain"/>
    <property type="match status" value="1"/>
</dbReference>
<evidence type="ECO:0000256" key="12">
    <source>
        <dbReference type="ARBA" id="ARBA00052013"/>
    </source>
</evidence>
<dbReference type="GO" id="GO:0003085">
    <property type="term" value="P:negative regulation of systemic arterial blood pressure"/>
    <property type="evidence" value="ECO:0007669"/>
    <property type="project" value="TreeGrafter"/>
</dbReference>
<dbReference type="GeneID" id="114868058"/>
<dbReference type="InterPro" id="IPR008758">
    <property type="entry name" value="Peptidase_S28"/>
</dbReference>
<evidence type="ECO:0000256" key="9">
    <source>
        <dbReference type="ARBA" id="ARBA00023157"/>
    </source>
</evidence>
<dbReference type="GO" id="GO:0008239">
    <property type="term" value="F:dipeptidyl-peptidase activity"/>
    <property type="evidence" value="ECO:0007669"/>
    <property type="project" value="TreeGrafter"/>
</dbReference>
<evidence type="ECO:0000256" key="14">
    <source>
        <dbReference type="ARBA" id="ARBA00066456"/>
    </source>
</evidence>
<dbReference type="FunFam" id="1.20.120.980:FF:000002">
    <property type="entry name" value="lysosomal Pro-X carboxypeptidase"/>
    <property type="match status" value="1"/>
</dbReference>
<evidence type="ECO:0000256" key="10">
    <source>
        <dbReference type="ARBA" id="ARBA00023180"/>
    </source>
</evidence>
<comment type="catalytic activity">
    <reaction evidence="12">
        <text>Cleavage of a -Pro-|-Xaa bond to release a C-terminal amino acid.</text>
        <dbReference type="EC" id="3.4.16.2"/>
    </reaction>
</comment>
<comment type="subcellular location">
    <subcellularLocation>
        <location evidence="1">Lysosome</location>
    </subcellularLocation>
</comment>
<dbReference type="PANTHER" id="PTHR11010:SF38">
    <property type="entry name" value="LYSOSOMAL PRO-X CARBOXYPEPTIDASE"/>
    <property type="match status" value="1"/>
</dbReference>
<accession>A0A6P7PAY3</accession>
<dbReference type="AlphaFoldDB" id="A0A6P7PAY3"/>
<evidence type="ECO:0000256" key="18">
    <source>
        <dbReference type="SAM" id="SignalP"/>
    </source>
</evidence>
<dbReference type="RefSeq" id="XP_029027205.1">
    <property type="nucleotide sequence ID" value="XM_029171372.3"/>
</dbReference>
<evidence type="ECO:0000256" key="8">
    <source>
        <dbReference type="ARBA" id="ARBA00023145"/>
    </source>
</evidence>
<keyword evidence="4 20" id="KW-0121">Carboxypeptidase</keyword>
<name>A0A6P7PAY3_BETSP</name>
<keyword evidence="9" id="KW-1015">Disulfide bond</keyword>
<dbReference type="Pfam" id="PF05577">
    <property type="entry name" value="Peptidase_S28"/>
    <property type="match status" value="1"/>
</dbReference>
<dbReference type="Gene3D" id="3.40.50.1820">
    <property type="entry name" value="alpha/beta hydrolase"/>
    <property type="match status" value="1"/>
</dbReference>
<proteinExistence type="inferred from homology"/>
<evidence type="ECO:0000256" key="3">
    <source>
        <dbReference type="ARBA" id="ARBA00011738"/>
    </source>
</evidence>
<dbReference type="CTD" id="5547"/>
<gene>
    <name evidence="20" type="primary">prcp</name>
</gene>
<evidence type="ECO:0000256" key="16">
    <source>
        <dbReference type="ARBA" id="ARBA00076475"/>
    </source>
</evidence>
<evidence type="ECO:0000256" key="11">
    <source>
        <dbReference type="ARBA" id="ARBA00023228"/>
    </source>
</evidence>
<evidence type="ECO:0000256" key="7">
    <source>
        <dbReference type="ARBA" id="ARBA00022801"/>
    </source>
</evidence>
<keyword evidence="10" id="KW-0325">Glycoprotein</keyword>
<keyword evidence="6 18" id="KW-0732">Signal</keyword>
<sequence>MGAGGRAAALCLLTLGLTFHVTALKSQLFARFGGSSSSGDSNISYETLYFVQKIDHFGFLEDGTFKQRYLVANKHWKQPGGPILFYTGNEGDITWFCNNTGFMWEIAEELGAMLVFAEHRYYGESLPFGQESYSDSKHLNYLTSEQALADFAVLIQSLKSTLAGAQHSPVIAVGGSYGGMLAAWFRMKYPHVVVGALAASAPIWQFPGLVPCGDFYKIVTQDFAKSGHNCDANIRNSWKAINNVTSTASGLQWLSEEFSLCAPLKSPVDIIVFKSWLQETWVNLAMVDYPYEANFLQPLPPWPIQVVCKFLAFDSAVSDHQLLRGVSRAAKVYYNYTGSASCLNTSQTATGSLGFLGWFYQACTEMVMPMCTDGVQDMFEPEQWNFQAFSDECHAMFGVRPRADWAGAVYGGKDIASHSNIIFSNGGLDPWSSGGVTRNLTGTLVSILIPDGAHHLDLRYSNARDPASVRAARQLEVKHFQQWIKTASTPGL</sequence>
<evidence type="ECO:0000256" key="2">
    <source>
        <dbReference type="ARBA" id="ARBA00011079"/>
    </source>
</evidence>
<dbReference type="SUPFAM" id="SSF53474">
    <property type="entry name" value="alpha/beta-Hydrolases"/>
    <property type="match status" value="1"/>
</dbReference>
<keyword evidence="11" id="KW-0458">Lysosome</keyword>
<evidence type="ECO:0000256" key="15">
    <source>
        <dbReference type="ARBA" id="ARBA00073691"/>
    </source>
</evidence>
<comment type="function">
    <text evidence="13">Cleaves C-terminal amino acids linked to proline in peptides such as angiotensin II, III and des-Arg9-bradykinin. This cleavage occurs at acidic pH, but enzymatic activity is retained with some substrates at neutral pH.</text>
</comment>
<evidence type="ECO:0000313" key="20">
    <source>
        <dbReference type="RefSeq" id="XP_029027205.1"/>
    </source>
</evidence>
<feature type="signal peptide" evidence="18">
    <location>
        <begin position="1"/>
        <end position="23"/>
    </location>
</feature>
<organism evidence="19 20">
    <name type="scientific">Betta splendens</name>
    <name type="common">Siamese fighting fish</name>
    <dbReference type="NCBI Taxonomy" id="158456"/>
    <lineage>
        <taxon>Eukaryota</taxon>
        <taxon>Metazoa</taxon>
        <taxon>Chordata</taxon>
        <taxon>Craniata</taxon>
        <taxon>Vertebrata</taxon>
        <taxon>Euteleostomi</taxon>
        <taxon>Actinopterygii</taxon>
        <taxon>Neopterygii</taxon>
        <taxon>Teleostei</taxon>
        <taxon>Neoteleostei</taxon>
        <taxon>Acanthomorphata</taxon>
        <taxon>Anabantaria</taxon>
        <taxon>Anabantiformes</taxon>
        <taxon>Anabantoidei</taxon>
        <taxon>Osphronemidae</taxon>
        <taxon>Betta</taxon>
    </lineage>
</organism>
<comment type="similarity">
    <text evidence="2">Belongs to the peptidase S28 family.</text>
</comment>
<keyword evidence="7" id="KW-0378">Hydrolase</keyword>
<evidence type="ECO:0000256" key="5">
    <source>
        <dbReference type="ARBA" id="ARBA00022670"/>
    </source>
</evidence>
<evidence type="ECO:0000313" key="19">
    <source>
        <dbReference type="Proteomes" id="UP000515150"/>
    </source>
</evidence>
<dbReference type="PANTHER" id="PTHR11010">
    <property type="entry name" value="PROTEASE S28 PRO-X CARBOXYPEPTIDASE-RELATED"/>
    <property type="match status" value="1"/>
</dbReference>
<keyword evidence="8" id="KW-0865">Zymogen</keyword>
<protein>
    <recommendedName>
        <fullName evidence="15">Lysosomal Pro-X carboxypeptidase</fullName>
        <ecNumber evidence="14">3.4.16.2</ecNumber>
    </recommendedName>
    <alternativeName>
        <fullName evidence="17">Proline carboxypeptidase</fullName>
    </alternativeName>
    <alternativeName>
        <fullName evidence="16">Prolylcarboxypeptidase</fullName>
    </alternativeName>
</protein>
<keyword evidence="5" id="KW-0645">Protease</keyword>
<dbReference type="OrthoDB" id="2130629at2759"/>
<dbReference type="Proteomes" id="UP000515150">
    <property type="component" value="Chromosome 13"/>
</dbReference>
<dbReference type="InParanoid" id="A0A6P7PAY3"/>
<dbReference type="KEGG" id="bspl:114868058"/>
<feature type="chain" id="PRO_5027595258" description="Lysosomal Pro-X carboxypeptidase" evidence="18">
    <location>
        <begin position="24"/>
        <end position="492"/>
    </location>
</feature>
<evidence type="ECO:0000256" key="4">
    <source>
        <dbReference type="ARBA" id="ARBA00022645"/>
    </source>
</evidence>
<dbReference type="GO" id="GO:0043535">
    <property type="term" value="P:regulation of blood vessel endothelial cell migration"/>
    <property type="evidence" value="ECO:0007669"/>
    <property type="project" value="TreeGrafter"/>
</dbReference>
<evidence type="ECO:0000256" key="6">
    <source>
        <dbReference type="ARBA" id="ARBA00022729"/>
    </source>
</evidence>
<dbReference type="GO" id="GO:0005764">
    <property type="term" value="C:lysosome"/>
    <property type="evidence" value="ECO:0007669"/>
    <property type="project" value="UniProtKB-SubCell"/>
</dbReference>
<dbReference type="GO" id="GO:0060055">
    <property type="term" value="P:angiogenesis involved in wound healing"/>
    <property type="evidence" value="ECO:0007669"/>
    <property type="project" value="TreeGrafter"/>
</dbReference>
<dbReference type="InterPro" id="IPR042269">
    <property type="entry name" value="Ser_carbopepase_S28_SKS"/>
</dbReference>
<dbReference type="GO" id="GO:0004185">
    <property type="term" value="F:serine-type carboxypeptidase activity"/>
    <property type="evidence" value="ECO:0007669"/>
    <property type="project" value="UniProtKB-EC"/>
</dbReference>
<evidence type="ECO:0000256" key="1">
    <source>
        <dbReference type="ARBA" id="ARBA00004371"/>
    </source>
</evidence>
<dbReference type="GO" id="GO:0006508">
    <property type="term" value="P:proteolysis"/>
    <property type="evidence" value="ECO:0007669"/>
    <property type="project" value="UniProtKB-KW"/>
</dbReference>
<dbReference type="EC" id="3.4.16.2" evidence="14"/>
<evidence type="ECO:0000256" key="13">
    <source>
        <dbReference type="ARBA" id="ARBA00059701"/>
    </source>
</evidence>
<comment type="subunit">
    <text evidence="3">Homodimer.</text>
</comment>
<reference evidence="20" key="1">
    <citation type="submission" date="2025-08" db="UniProtKB">
        <authorList>
            <consortium name="RefSeq"/>
        </authorList>
    </citation>
    <scope>IDENTIFICATION</scope>
</reference>
<evidence type="ECO:0000256" key="17">
    <source>
        <dbReference type="ARBA" id="ARBA00076608"/>
    </source>
</evidence>
<dbReference type="InterPro" id="IPR029058">
    <property type="entry name" value="AB_hydrolase_fold"/>
</dbReference>